<protein>
    <recommendedName>
        <fullName evidence="2">acetyl-CoA C-acetyltransferase</fullName>
        <ecNumber evidence="2">2.3.1.9</ecNumber>
    </recommendedName>
</protein>
<dbReference type="EMBL" id="AP019377">
    <property type="protein sequence ID" value="BBH92155.1"/>
    <property type="molecule type" value="Genomic_DNA"/>
</dbReference>
<dbReference type="GO" id="GO:0003985">
    <property type="term" value="F:acetyl-CoA C-acetyltransferase activity"/>
    <property type="evidence" value="ECO:0007669"/>
    <property type="project" value="UniProtKB-EC"/>
</dbReference>
<proteinExistence type="inferred from homology"/>
<evidence type="ECO:0000256" key="3">
    <source>
        <dbReference type="ARBA" id="ARBA00022679"/>
    </source>
</evidence>
<comment type="similarity">
    <text evidence="1">Belongs to the thiolase-like superfamily. Thiolase family.</text>
</comment>
<organism evidence="6">
    <name type="scientific">Thermogemmatispora argillosa</name>
    <dbReference type="NCBI Taxonomy" id="2045280"/>
    <lineage>
        <taxon>Bacteria</taxon>
        <taxon>Bacillati</taxon>
        <taxon>Chloroflexota</taxon>
        <taxon>Ktedonobacteria</taxon>
        <taxon>Thermogemmatisporales</taxon>
        <taxon>Thermogemmatisporaceae</taxon>
        <taxon>Thermogemmatispora</taxon>
    </lineage>
</organism>
<keyword evidence="3" id="KW-0808">Transferase</keyword>
<dbReference type="InterPro" id="IPR016039">
    <property type="entry name" value="Thiolase-like"/>
</dbReference>
<feature type="domain" description="Thiolase C-terminal" evidence="5">
    <location>
        <begin position="16"/>
        <end position="109"/>
    </location>
</feature>
<evidence type="ECO:0000256" key="1">
    <source>
        <dbReference type="ARBA" id="ARBA00010982"/>
    </source>
</evidence>
<dbReference type="PANTHER" id="PTHR18919">
    <property type="entry name" value="ACETYL-COA C-ACYLTRANSFERASE"/>
    <property type="match status" value="1"/>
</dbReference>
<evidence type="ECO:0000256" key="2">
    <source>
        <dbReference type="ARBA" id="ARBA00012705"/>
    </source>
</evidence>
<evidence type="ECO:0000256" key="4">
    <source>
        <dbReference type="ARBA" id="ARBA00023315"/>
    </source>
</evidence>
<evidence type="ECO:0000259" key="5">
    <source>
        <dbReference type="Pfam" id="PF02803"/>
    </source>
</evidence>
<gene>
    <name evidence="6" type="ORF">KTA_03540</name>
</gene>
<dbReference type="SUPFAM" id="SSF53901">
    <property type="entry name" value="Thiolase-like"/>
    <property type="match status" value="1"/>
</dbReference>
<sequence>MPGLWPSPGEKGLYATGNLLAARQALTAAGVSLRELRAVKTHNPFAVNDIYFARELGLALESFNHYGSPLVFSHPQGPTGLRQIIELIEELIMPGGGCTAGDTGTAIVVHVDLH</sequence>
<evidence type="ECO:0000313" key="6">
    <source>
        <dbReference type="EMBL" id="BBH92155.1"/>
    </source>
</evidence>
<name>A0A455T153_9CHLR</name>
<dbReference type="AlphaFoldDB" id="A0A455T153"/>
<keyword evidence="4" id="KW-0012">Acyltransferase</keyword>
<reference evidence="6" key="1">
    <citation type="submission" date="2018-12" db="EMBL/GenBank/DDBJ databases">
        <title>Novel natural products biosynthetic potential of the class Ktedonobacteria.</title>
        <authorList>
            <person name="Zheng Y."/>
            <person name="Saitou A."/>
            <person name="Wang C.M."/>
            <person name="Toyoda A."/>
            <person name="Minakuchi Y."/>
            <person name="Sekiguchi Y."/>
            <person name="Ueda K."/>
            <person name="Takano H."/>
            <person name="Sakai Y."/>
            <person name="Yokota A."/>
            <person name="Yabe S."/>
        </authorList>
    </citation>
    <scope>NUCLEOTIDE SEQUENCE</scope>
    <source>
        <strain evidence="6">A3-2</strain>
    </source>
</reference>
<dbReference type="InterPro" id="IPR020617">
    <property type="entry name" value="Thiolase_C"/>
</dbReference>
<dbReference type="Gene3D" id="3.40.47.10">
    <property type="match status" value="1"/>
</dbReference>
<dbReference type="PANTHER" id="PTHR18919:SF107">
    <property type="entry name" value="ACETYL-COA ACETYLTRANSFERASE, CYTOSOLIC"/>
    <property type="match status" value="1"/>
</dbReference>
<accession>A0A455T153</accession>
<dbReference type="Pfam" id="PF02803">
    <property type="entry name" value="Thiolase_C"/>
    <property type="match status" value="1"/>
</dbReference>
<dbReference type="EC" id="2.3.1.9" evidence="2"/>